<evidence type="ECO:0000256" key="10">
    <source>
        <dbReference type="ARBA" id="ARBA00023136"/>
    </source>
</evidence>
<dbReference type="Proteomes" id="UP000276215">
    <property type="component" value="Unassembled WGS sequence"/>
</dbReference>
<dbReference type="AlphaFoldDB" id="A0A3N4KC01"/>
<evidence type="ECO:0000256" key="3">
    <source>
        <dbReference type="ARBA" id="ARBA00022448"/>
    </source>
</evidence>
<evidence type="ECO:0000256" key="7">
    <source>
        <dbReference type="ARBA" id="ARBA00022989"/>
    </source>
</evidence>
<sequence length="159" mass="15876">MATSTSKNVRTTWTIIINDFGGAFCMGAIGGGTYHGIQAFRNVPPPYNILRAVSSRAPVSAGSFGIWGGVYSAFECGVRSGRGREDAFNAVFSGFLTGGTLALRRGVRAAGSGALGGAALLAVVEGVGVGAEGLVAAGVLGAGAAVGKEVVAPENFTFC</sequence>
<keyword evidence="5" id="KW-0999">Mitochondrion inner membrane</keyword>
<dbReference type="PANTHER" id="PTHR10485:SF0">
    <property type="entry name" value="AT05822P-RELATED"/>
    <property type="match status" value="1"/>
</dbReference>
<protein>
    <submittedName>
        <fullName evidence="11">Tim17-domain-containing protein</fullName>
    </submittedName>
</protein>
<keyword evidence="6" id="KW-0653">Protein transport</keyword>
<evidence type="ECO:0000256" key="1">
    <source>
        <dbReference type="ARBA" id="ARBA00004448"/>
    </source>
</evidence>
<comment type="similarity">
    <text evidence="2">Belongs to the Tim17/Tim22/Tim23 family.</text>
</comment>
<organism evidence="11 12">
    <name type="scientific">Choiromyces venosus 120613-1</name>
    <dbReference type="NCBI Taxonomy" id="1336337"/>
    <lineage>
        <taxon>Eukaryota</taxon>
        <taxon>Fungi</taxon>
        <taxon>Dikarya</taxon>
        <taxon>Ascomycota</taxon>
        <taxon>Pezizomycotina</taxon>
        <taxon>Pezizomycetes</taxon>
        <taxon>Pezizales</taxon>
        <taxon>Tuberaceae</taxon>
        <taxon>Choiromyces</taxon>
    </lineage>
</organism>
<dbReference type="GO" id="GO:0030150">
    <property type="term" value="P:protein import into mitochondrial matrix"/>
    <property type="evidence" value="ECO:0007669"/>
    <property type="project" value="TreeGrafter"/>
</dbReference>
<keyword evidence="8" id="KW-0811">Translocation</keyword>
<reference evidence="11 12" key="1">
    <citation type="journal article" date="2018" name="Nat. Ecol. Evol.">
        <title>Pezizomycetes genomes reveal the molecular basis of ectomycorrhizal truffle lifestyle.</title>
        <authorList>
            <person name="Murat C."/>
            <person name="Payen T."/>
            <person name="Noel B."/>
            <person name="Kuo A."/>
            <person name="Morin E."/>
            <person name="Chen J."/>
            <person name="Kohler A."/>
            <person name="Krizsan K."/>
            <person name="Balestrini R."/>
            <person name="Da Silva C."/>
            <person name="Montanini B."/>
            <person name="Hainaut M."/>
            <person name="Levati E."/>
            <person name="Barry K.W."/>
            <person name="Belfiori B."/>
            <person name="Cichocki N."/>
            <person name="Clum A."/>
            <person name="Dockter R.B."/>
            <person name="Fauchery L."/>
            <person name="Guy J."/>
            <person name="Iotti M."/>
            <person name="Le Tacon F."/>
            <person name="Lindquist E.A."/>
            <person name="Lipzen A."/>
            <person name="Malagnac F."/>
            <person name="Mello A."/>
            <person name="Molinier V."/>
            <person name="Miyauchi S."/>
            <person name="Poulain J."/>
            <person name="Riccioni C."/>
            <person name="Rubini A."/>
            <person name="Sitrit Y."/>
            <person name="Splivallo R."/>
            <person name="Traeger S."/>
            <person name="Wang M."/>
            <person name="Zifcakova L."/>
            <person name="Wipf D."/>
            <person name="Zambonelli A."/>
            <person name="Paolocci F."/>
            <person name="Nowrousian M."/>
            <person name="Ottonello S."/>
            <person name="Baldrian P."/>
            <person name="Spatafora J.W."/>
            <person name="Henrissat B."/>
            <person name="Nagy L.G."/>
            <person name="Aury J.M."/>
            <person name="Wincker P."/>
            <person name="Grigoriev I.V."/>
            <person name="Bonfante P."/>
            <person name="Martin F.M."/>
        </authorList>
    </citation>
    <scope>NUCLEOTIDE SEQUENCE [LARGE SCALE GENOMIC DNA]</scope>
    <source>
        <strain evidence="11 12">120613-1</strain>
    </source>
</reference>
<comment type="subcellular location">
    <subcellularLocation>
        <location evidence="1">Mitochondrion inner membrane</location>
        <topology evidence="1">Multi-pass membrane protein</topology>
    </subcellularLocation>
</comment>
<evidence type="ECO:0000256" key="8">
    <source>
        <dbReference type="ARBA" id="ARBA00023010"/>
    </source>
</evidence>
<dbReference type="PANTHER" id="PTHR10485">
    <property type="entry name" value="MITOCHONDRIAL IMPORT INNER MEMBRANE TRANSLOCASE SUBUNIT TIM-17"/>
    <property type="match status" value="1"/>
</dbReference>
<evidence type="ECO:0000256" key="6">
    <source>
        <dbReference type="ARBA" id="ARBA00022927"/>
    </source>
</evidence>
<keyword evidence="12" id="KW-1185">Reference proteome</keyword>
<keyword evidence="9" id="KW-0496">Mitochondrion</keyword>
<keyword evidence="3" id="KW-0813">Transport</keyword>
<evidence type="ECO:0000256" key="5">
    <source>
        <dbReference type="ARBA" id="ARBA00022792"/>
    </source>
</evidence>
<evidence type="ECO:0000256" key="9">
    <source>
        <dbReference type="ARBA" id="ARBA00023128"/>
    </source>
</evidence>
<dbReference type="Pfam" id="PF02466">
    <property type="entry name" value="Tim17"/>
    <property type="match status" value="1"/>
</dbReference>
<dbReference type="EMBL" id="ML120362">
    <property type="protein sequence ID" value="RPB03475.1"/>
    <property type="molecule type" value="Genomic_DNA"/>
</dbReference>
<dbReference type="OrthoDB" id="2261329at2759"/>
<dbReference type="GO" id="GO:0008320">
    <property type="term" value="F:protein transmembrane transporter activity"/>
    <property type="evidence" value="ECO:0007669"/>
    <property type="project" value="TreeGrafter"/>
</dbReference>
<accession>A0A3N4KC01</accession>
<name>A0A3N4KC01_9PEZI</name>
<evidence type="ECO:0000256" key="2">
    <source>
        <dbReference type="ARBA" id="ARBA00008444"/>
    </source>
</evidence>
<evidence type="ECO:0000313" key="11">
    <source>
        <dbReference type="EMBL" id="RPB03475.1"/>
    </source>
</evidence>
<evidence type="ECO:0000313" key="12">
    <source>
        <dbReference type="Proteomes" id="UP000276215"/>
    </source>
</evidence>
<gene>
    <name evidence="11" type="ORF">L873DRAFT_1860469</name>
</gene>
<keyword evidence="10" id="KW-0472">Membrane</keyword>
<proteinExistence type="inferred from homology"/>
<keyword evidence="7" id="KW-1133">Transmembrane helix</keyword>
<dbReference type="GO" id="GO:0005744">
    <property type="term" value="C:TIM23 mitochondrial import inner membrane translocase complex"/>
    <property type="evidence" value="ECO:0007669"/>
    <property type="project" value="TreeGrafter"/>
</dbReference>
<evidence type="ECO:0000256" key="4">
    <source>
        <dbReference type="ARBA" id="ARBA00022692"/>
    </source>
</evidence>
<dbReference type="STRING" id="1336337.A0A3N4KC01"/>
<keyword evidence="4" id="KW-0812">Transmembrane</keyword>